<feature type="region of interest" description="Disordered" evidence="1">
    <location>
        <begin position="220"/>
        <end position="244"/>
    </location>
</feature>
<evidence type="ECO:0000313" key="5">
    <source>
        <dbReference type="Proteomes" id="UP000321638"/>
    </source>
</evidence>
<name>A0A5C8PQS3_9HYPH</name>
<evidence type="ECO:0000256" key="2">
    <source>
        <dbReference type="SAM" id="SignalP"/>
    </source>
</evidence>
<dbReference type="OrthoDB" id="9783818at2"/>
<accession>A0A5C8PQS3</accession>
<dbReference type="PROSITE" id="PS50234">
    <property type="entry name" value="VWFA"/>
    <property type="match status" value="1"/>
</dbReference>
<feature type="chain" id="PRO_5022892811" evidence="2">
    <location>
        <begin position="29"/>
        <end position="683"/>
    </location>
</feature>
<proteinExistence type="predicted"/>
<organism evidence="4 5">
    <name type="scientific">Vineibacter terrae</name>
    <dbReference type="NCBI Taxonomy" id="2586908"/>
    <lineage>
        <taxon>Bacteria</taxon>
        <taxon>Pseudomonadati</taxon>
        <taxon>Pseudomonadota</taxon>
        <taxon>Alphaproteobacteria</taxon>
        <taxon>Hyphomicrobiales</taxon>
        <taxon>Vineibacter</taxon>
    </lineage>
</organism>
<dbReference type="SUPFAM" id="SSF53300">
    <property type="entry name" value="vWA-like"/>
    <property type="match status" value="1"/>
</dbReference>
<dbReference type="AlphaFoldDB" id="A0A5C8PQS3"/>
<dbReference type="Gene3D" id="3.40.50.410">
    <property type="entry name" value="von Willebrand factor, type A domain"/>
    <property type="match status" value="1"/>
</dbReference>
<evidence type="ECO:0000313" key="4">
    <source>
        <dbReference type="EMBL" id="TXL77659.1"/>
    </source>
</evidence>
<protein>
    <submittedName>
        <fullName evidence="4">VWA domain-containing protein</fullName>
    </submittedName>
</protein>
<keyword evidence="2" id="KW-0732">Signal</keyword>
<sequence>MRVRVSAWLSVVVVATLAATFPSGPTTAQPTASKNADGPPRTIIVLDASGSMLAPVGGRPKIAIAREALGDLLKGWDPKVEVGLMAYGHRRKNDCSDIELLVPAGRLDVTRVMTVVGGIQPKGMTPLSEAVRQAAQSLRFTEQSATVILISDGIETCKADPCAVGAELKKLGVDFRTHVIGFNVQRQDEGGLRCLARATGGTYFSAKDAAALHEALTQAGRAAAAPTPPPVPARPAPNPALPKATLTAPASVTAGSALSVAWTGPNAKGDYIAFVAPGTEGDSGNMTETAAGNPAPLRAPDKPGRYDVVYGNAAGKALARQPIDVTPALATLEAVETITIGGTVDVGWTGPNGPGDFITVVPPAADKSAYRDYADTRNGSPAKVRVPDKADTYEIRYVTGETNQILARRTVVAAPAQVELQAVESAPAGSRIKVVWTGPNNAGDFITLVKPDAARSEYTDYFNTRDASPDGQTLRLPDQPGTYELRYVTGQSNEVLARHRIVATTTRATIEAAANGPAGAHIKVKWTGPNGDGDFITVVKPDEPKSAYGTYFNTRDADPDEQTLKLPGQPGSYELRYVTGQSNEVVARRPITVTAVTATLAAPASAPTGARIRVTWTGPNNEGDFITVVRPDAEKSAYTEYFNTNGTEPEDGKLVLPADPGAYELRYVTSDSEVLARRPIVVK</sequence>
<dbReference type="Proteomes" id="UP000321638">
    <property type="component" value="Unassembled WGS sequence"/>
</dbReference>
<gene>
    <name evidence="4" type="ORF">FHP25_09555</name>
</gene>
<feature type="compositionally biased region" description="Pro residues" evidence="1">
    <location>
        <begin position="226"/>
        <end position="240"/>
    </location>
</feature>
<evidence type="ECO:0000259" key="3">
    <source>
        <dbReference type="PROSITE" id="PS50234"/>
    </source>
</evidence>
<dbReference type="InterPro" id="IPR002035">
    <property type="entry name" value="VWF_A"/>
</dbReference>
<dbReference type="EMBL" id="VDUZ01000008">
    <property type="protein sequence ID" value="TXL77659.1"/>
    <property type="molecule type" value="Genomic_DNA"/>
</dbReference>
<dbReference type="InterPro" id="IPR036465">
    <property type="entry name" value="vWFA_dom_sf"/>
</dbReference>
<keyword evidence="5" id="KW-1185">Reference proteome</keyword>
<feature type="signal peptide" evidence="2">
    <location>
        <begin position="1"/>
        <end position="28"/>
    </location>
</feature>
<comment type="caution">
    <text evidence="4">The sequence shown here is derived from an EMBL/GenBank/DDBJ whole genome shotgun (WGS) entry which is preliminary data.</text>
</comment>
<dbReference type="Pfam" id="PF13519">
    <property type="entry name" value="VWA_2"/>
    <property type="match status" value="1"/>
</dbReference>
<reference evidence="4 5" key="1">
    <citation type="submission" date="2019-06" db="EMBL/GenBank/DDBJ databases">
        <title>New taxonomy in bacterial strain CC-CFT640, isolated from vineyard.</title>
        <authorList>
            <person name="Lin S.-Y."/>
            <person name="Tsai C.-F."/>
            <person name="Young C.-C."/>
        </authorList>
    </citation>
    <scope>NUCLEOTIDE SEQUENCE [LARGE SCALE GENOMIC DNA]</scope>
    <source>
        <strain evidence="4 5">CC-CFT640</strain>
    </source>
</reference>
<evidence type="ECO:0000256" key="1">
    <source>
        <dbReference type="SAM" id="MobiDB-lite"/>
    </source>
</evidence>
<dbReference type="SMART" id="SM00327">
    <property type="entry name" value="VWA"/>
    <property type="match status" value="1"/>
</dbReference>
<feature type="domain" description="VWFA" evidence="3">
    <location>
        <begin position="41"/>
        <end position="219"/>
    </location>
</feature>